<sequence>MLSHADSSAVASCARLREQPDRGDPTDSRLGLNPVSLLARRVRKHRFCFEYCHFFFPVVAFRPLTSCKEETNAADDLNANRRDWIRKLSP</sequence>
<name>A0AAV4X493_9ARAC</name>
<comment type="caution">
    <text evidence="2">The sequence shown here is derived from an EMBL/GenBank/DDBJ whole genome shotgun (WGS) entry which is preliminary data.</text>
</comment>
<gene>
    <name evidence="2" type="ORF">CDAR_520311</name>
</gene>
<evidence type="ECO:0000256" key="1">
    <source>
        <dbReference type="SAM" id="MobiDB-lite"/>
    </source>
</evidence>
<feature type="compositionally biased region" description="Basic and acidic residues" evidence="1">
    <location>
        <begin position="15"/>
        <end position="27"/>
    </location>
</feature>
<dbReference type="Proteomes" id="UP001054837">
    <property type="component" value="Unassembled WGS sequence"/>
</dbReference>
<feature type="region of interest" description="Disordered" evidence="1">
    <location>
        <begin position="1"/>
        <end position="30"/>
    </location>
</feature>
<evidence type="ECO:0000313" key="2">
    <source>
        <dbReference type="EMBL" id="GIY88579.1"/>
    </source>
</evidence>
<dbReference type="EMBL" id="BPLQ01015507">
    <property type="protein sequence ID" value="GIY88579.1"/>
    <property type="molecule type" value="Genomic_DNA"/>
</dbReference>
<feature type="compositionally biased region" description="Polar residues" evidence="1">
    <location>
        <begin position="1"/>
        <end position="10"/>
    </location>
</feature>
<reference evidence="2 3" key="1">
    <citation type="submission" date="2021-06" db="EMBL/GenBank/DDBJ databases">
        <title>Caerostris darwini draft genome.</title>
        <authorList>
            <person name="Kono N."/>
            <person name="Arakawa K."/>
        </authorList>
    </citation>
    <scope>NUCLEOTIDE SEQUENCE [LARGE SCALE GENOMIC DNA]</scope>
</reference>
<proteinExistence type="predicted"/>
<keyword evidence="3" id="KW-1185">Reference proteome</keyword>
<evidence type="ECO:0000313" key="3">
    <source>
        <dbReference type="Proteomes" id="UP001054837"/>
    </source>
</evidence>
<organism evidence="2 3">
    <name type="scientific">Caerostris darwini</name>
    <dbReference type="NCBI Taxonomy" id="1538125"/>
    <lineage>
        <taxon>Eukaryota</taxon>
        <taxon>Metazoa</taxon>
        <taxon>Ecdysozoa</taxon>
        <taxon>Arthropoda</taxon>
        <taxon>Chelicerata</taxon>
        <taxon>Arachnida</taxon>
        <taxon>Araneae</taxon>
        <taxon>Araneomorphae</taxon>
        <taxon>Entelegynae</taxon>
        <taxon>Araneoidea</taxon>
        <taxon>Araneidae</taxon>
        <taxon>Caerostris</taxon>
    </lineage>
</organism>
<accession>A0AAV4X493</accession>
<protein>
    <submittedName>
        <fullName evidence="2">Uncharacterized protein</fullName>
    </submittedName>
</protein>
<dbReference type="AlphaFoldDB" id="A0AAV4X493"/>